<comment type="similarity">
    <text evidence="2">Belongs to the TMEM14 family.</text>
</comment>
<evidence type="ECO:0000256" key="2">
    <source>
        <dbReference type="ARBA" id="ARBA00007590"/>
    </source>
</evidence>
<comment type="caution">
    <text evidence="7">The sequence shown here is derived from an EMBL/GenBank/DDBJ whole genome shotgun (WGS) entry which is preliminary data.</text>
</comment>
<name>A0ABR2X1J1_9FUNG</name>
<evidence type="ECO:0000256" key="5">
    <source>
        <dbReference type="ARBA" id="ARBA00023136"/>
    </source>
</evidence>
<gene>
    <name evidence="7" type="ORF">K7432_002410</name>
</gene>
<feature type="transmembrane region" description="Helical" evidence="6">
    <location>
        <begin position="79"/>
        <end position="101"/>
    </location>
</feature>
<sequence length="108" mass="11584">MPQDTIGYVYAATVFLGGIAGFIQAGSHASLVSGLSLGFLMYQAASRVSQNPRDVGSAFGVSMVLLLLMGYRYSLTGKYMPAGFVSLLSLVMTLRYGSVLFSKKQQQQ</sequence>
<evidence type="ECO:0000313" key="7">
    <source>
        <dbReference type="EMBL" id="KAK9767644.1"/>
    </source>
</evidence>
<feature type="transmembrane region" description="Helical" evidence="6">
    <location>
        <begin position="12"/>
        <end position="42"/>
    </location>
</feature>
<feature type="transmembrane region" description="Helical" evidence="6">
    <location>
        <begin position="54"/>
        <end position="73"/>
    </location>
</feature>
<evidence type="ECO:0000256" key="6">
    <source>
        <dbReference type="SAM" id="Phobius"/>
    </source>
</evidence>
<evidence type="ECO:0008006" key="9">
    <source>
        <dbReference type="Google" id="ProtNLM"/>
    </source>
</evidence>
<dbReference type="PANTHER" id="PTHR12668">
    <property type="entry name" value="TRANSMEMBRANE PROTEIN 14, 15"/>
    <property type="match status" value="1"/>
</dbReference>
<proteinExistence type="inferred from homology"/>
<evidence type="ECO:0000256" key="4">
    <source>
        <dbReference type="ARBA" id="ARBA00022989"/>
    </source>
</evidence>
<dbReference type="PANTHER" id="PTHR12668:SF43">
    <property type="entry name" value="TRANSMEMBRANE PROTEIN 14 HOMOLOG"/>
    <property type="match status" value="1"/>
</dbReference>
<accession>A0ABR2X1J1</accession>
<dbReference type="InterPro" id="IPR044890">
    <property type="entry name" value="TMEM14_sf"/>
</dbReference>
<keyword evidence="8" id="KW-1185">Reference proteome</keyword>
<protein>
    <recommendedName>
        <fullName evidence="9">Transmembrane protein 14C</fullName>
    </recommendedName>
</protein>
<dbReference type="EMBL" id="JASJQH010000064">
    <property type="protein sequence ID" value="KAK9767644.1"/>
    <property type="molecule type" value="Genomic_DNA"/>
</dbReference>
<evidence type="ECO:0000313" key="8">
    <source>
        <dbReference type="Proteomes" id="UP001479436"/>
    </source>
</evidence>
<dbReference type="Proteomes" id="UP001479436">
    <property type="component" value="Unassembled WGS sequence"/>
</dbReference>
<evidence type="ECO:0000256" key="1">
    <source>
        <dbReference type="ARBA" id="ARBA00004370"/>
    </source>
</evidence>
<dbReference type="Pfam" id="PF03647">
    <property type="entry name" value="Tmemb_14"/>
    <property type="match status" value="1"/>
</dbReference>
<reference evidence="7 8" key="1">
    <citation type="submission" date="2023-04" db="EMBL/GenBank/DDBJ databases">
        <title>Genome of Basidiobolus ranarum AG-B5.</title>
        <authorList>
            <person name="Stajich J.E."/>
            <person name="Carter-House D."/>
            <person name="Gryganskyi A."/>
        </authorList>
    </citation>
    <scope>NUCLEOTIDE SEQUENCE [LARGE SCALE GENOMIC DNA]</scope>
    <source>
        <strain evidence="7 8">AG-B5</strain>
    </source>
</reference>
<organism evidence="7 8">
    <name type="scientific">Basidiobolus ranarum</name>
    <dbReference type="NCBI Taxonomy" id="34480"/>
    <lineage>
        <taxon>Eukaryota</taxon>
        <taxon>Fungi</taxon>
        <taxon>Fungi incertae sedis</taxon>
        <taxon>Zoopagomycota</taxon>
        <taxon>Entomophthoromycotina</taxon>
        <taxon>Basidiobolomycetes</taxon>
        <taxon>Basidiobolales</taxon>
        <taxon>Basidiobolaceae</taxon>
        <taxon>Basidiobolus</taxon>
    </lineage>
</organism>
<comment type="subcellular location">
    <subcellularLocation>
        <location evidence="1">Membrane</location>
    </subcellularLocation>
</comment>
<keyword evidence="4 6" id="KW-1133">Transmembrane helix</keyword>
<dbReference type="InterPro" id="IPR005349">
    <property type="entry name" value="TMEM14"/>
</dbReference>
<keyword evidence="5 6" id="KW-0472">Membrane</keyword>
<dbReference type="Gene3D" id="1.10.10.1740">
    <property type="entry name" value="Transmembrane protein 14-like"/>
    <property type="match status" value="1"/>
</dbReference>
<keyword evidence="3 6" id="KW-0812">Transmembrane</keyword>
<evidence type="ECO:0000256" key="3">
    <source>
        <dbReference type="ARBA" id="ARBA00022692"/>
    </source>
</evidence>